<keyword evidence="15" id="KW-1185">Reference proteome</keyword>
<dbReference type="InterPro" id="IPR014777">
    <property type="entry name" value="4pyrrole_Mease_sub1"/>
</dbReference>
<dbReference type="InterPro" id="IPR006367">
    <property type="entry name" value="Sirohaem_synthase_N"/>
</dbReference>
<dbReference type="PIRSF" id="PIRSF036426">
    <property type="entry name" value="Sirohaem_synth"/>
    <property type="match status" value="1"/>
</dbReference>
<dbReference type="PANTHER" id="PTHR45790:SF3">
    <property type="entry name" value="S-ADENOSYL-L-METHIONINE-DEPENDENT UROPORPHYRINOGEN III METHYLTRANSFERASE, CHLOROPLASTIC"/>
    <property type="match status" value="1"/>
</dbReference>
<dbReference type="GO" id="GO:0009236">
    <property type="term" value="P:cobalamin biosynthetic process"/>
    <property type="evidence" value="ECO:0007669"/>
    <property type="project" value="UniProtKB-KW"/>
</dbReference>
<dbReference type="AlphaFoldDB" id="A0A420XS27"/>
<keyword evidence="6" id="KW-0560">Oxidoreductase</keyword>
<feature type="active site" description="Proton acceptor" evidence="12">
    <location>
        <position position="205"/>
    </location>
</feature>
<comment type="caution">
    <text evidence="14">The sequence shown here is derived from an EMBL/GenBank/DDBJ whole genome shotgun (WGS) entry which is preliminary data.</text>
</comment>
<dbReference type="NCBIfam" id="TIGR01470">
    <property type="entry name" value="cysG_Nterm"/>
    <property type="match status" value="1"/>
</dbReference>
<evidence type="ECO:0000256" key="11">
    <source>
        <dbReference type="ARBA" id="ARBA00047561"/>
    </source>
</evidence>
<dbReference type="Gene3D" id="3.40.1010.10">
    <property type="entry name" value="Cobalt-precorrin-4 Transmethylase, Domain 1"/>
    <property type="match status" value="1"/>
</dbReference>
<dbReference type="PANTHER" id="PTHR45790">
    <property type="entry name" value="SIROHEME SYNTHASE-RELATED"/>
    <property type="match status" value="1"/>
</dbReference>
<keyword evidence="5" id="KW-0949">S-adenosyl-L-methionine</keyword>
<feature type="active site" description="Proton donor" evidence="12">
    <location>
        <position position="227"/>
    </location>
</feature>
<dbReference type="Proteomes" id="UP000281955">
    <property type="component" value="Unassembled WGS sequence"/>
</dbReference>
<evidence type="ECO:0000256" key="2">
    <source>
        <dbReference type="ARBA" id="ARBA00022573"/>
    </source>
</evidence>
<organism evidence="14 15">
    <name type="scientific">Motilibacter peucedani</name>
    <dbReference type="NCBI Taxonomy" id="598650"/>
    <lineage>
        <taxon>Bacteria</taxon>
        <taxon>Bacillati</taxon>
        <taxon>Actinomycetota</taxon>
        <taxon>Actinomycetes</taxon>
        <taxon>Motilibacterales</taxon>
        <taxon>Motilibacteraceae</taxon>
        <taxon>Motilibacter</taxon>
    </lineage>
</organism>
<reference evidence="14 15" key="1">
    <citation type="submission" date="2018-10" db="EMBL/GenBank/DDBJ databases">
        <title>Genomic Encyclopedia of Archaeal and Bacterial Type Strains, Phase II (KMG-II): from individual species to whole genera.</title>
        <authorList>
            <person name="Goeker M."/>
        </authorList>
    </citation>
    <scope>NUCLEOTIDE SEQUENCE [LARGE SCALE GENOMIC DNA]</scope>
    <source>
        <strain evidence="14 15">RP-AC37</strain>
    </source>
</reference>
<dbReference type="Pfam" id="PF00590">
    <property type="entry name" value="TP_methylase"/>
    <property type="match status" value="1"/>
</dbReference>
<evidence type="ECO:0000256" key="5">
    <source>
        <dbReference type="ARBA" id="ARBA00022691"/>
    </source>
</evidence>
<dbReference type="FunCoup" id="A0A420XS27">
    <property type="interactions" value="110"/>
</dbReference>
<dbReference type="Gene3D" id="3.40.50.720">
    <property type="entry name" value="NAD(P)-binding Rossmann-like Domain"/>
    <property type="match status" value="1"/>
</dbReference>
<keyword evidence="2" id="KW-0169">Cobalamin biosynthesis</keyword>
<keyword evidence="3 14" id="KW-0489">Methyltransferase</keyword>
<dbReference type="NCBIfam" id="NF004790">
    <property type="entry name" value="PRK06136.1"/>
    <property type="match status" value="1"/>
</dbReference>
<evidence type="ECO:0000259" key="13">
    <source>
        <dbReference type="Pfam" id="PF00590"/>
    </source>
</evidence>
<feature type="domain" description="Tetrapyrrole methylase" evidence="13">
    <location>
        <begin position="175"/>
        <end position="385"/>
    </location>
</feature>
<name>A0A420XS27_9ACTN</name>
<dbReference type="GO" id="GO:0019354">
    <property type="term" value="P:siroheme biosynthetic process"/>
    <property type="evidence" value="ECO:0007669"/>
    <property type="project" value="UniProtKB-UniPathway"/>
</dbReference>
<keyword evidence="9" id="KW-0627">Porphyrin biosynthesis</keyword>
<dbReference type="InterPro" id="IPR006366">
    <property type="entry name" value="CobA/CysG_C"/>
</dbReference>
<evidence type="ECO:0000256" key="8">
    <source>
        <dbReference type="ARBA" id="ARBA00023239"/>
    </source>
</evidence>
<keyword evidence="10" id="KW-0511">Multifunctional enzyme</keyword>
<dbReference type="InterPro" id="IPR014776">
    <property type="entry name" value="4pyrrole_Mease_sub2"/>
</dbReference>
<dbReference type="Pfam" id="PF13241">
    <property type="entry name" value="NAD_binding_7"/>
    <property type="match status" value="1"/>
</dbReference>
<evidence type="ECO:0000313" key="15">
    <source>
        <dbReference type="Proteomes" id="UP000281955"/>
    </source>
</evidence>
<comment type="catalytic activity">
    <reaction evidence="11">
        <text>precorrin-2 + NAD(+) = sirohydrochlorin + NADH + 2 H(+)</text>
        <dbReference type="Rhea" id="RHEA:15613"/>
        <dbReference type="ChEBI" id="CHEBI:15378"/>
        <dbReference type="ChEBI" id="CHEBI:57540"/>
        <dbReference type="ChEBI" id="CHEBI:57945"/>
        <dbReference type="ChEBI" id="CHEBI:58351"/>
        <dbReference type="ChEBI" id="CHEBI:58827"/>
        <dbReference type="EC" id="1.3.1.76"/>
    </reaction>
</comment>
<evidence type="ECO:0000256" key="4">
    <source>
        <dbReference type="ARBA" id="ARBA00022679"/>
    </source>
</evidence>
<evidence type="ECO:0000313" key="14">
    <source>
        <dbReference type="EMBL" id="RKS77695.1"/>
    </source>
</evidence>
<evidence type="ECO:0000256" key="9">
    <source>
        <dbReference type="ARBA" id="ARBA00023244"/>
    </source>
</evidence>
<dbReference type="GO" id="GO:0032259">
    <property type="term" value="P:methylation"/>
    <property type="evidence" value="ECO:0007669"/>
    <property type="project" value="UniProtKB-KW"/>
</dbReference>
<evidence type="ECO:0000256" key="10">
    <source>
        <dbReference type="ARBA" id="ARBA00023268"/>
    </source>
</evidence>
<keyword evidence="4 14" id="KW-0808">Transferase</keyword>
<evidence type="ECO:0000256" key="3">
    <source>
        <dbReference type="ARBA" id="ARBA00022603"/>
    </source>
</evidence>
<gene>
    <name evidence="14" type="ORF">CLV35_1389</name>
</gene>
<dbReference type="InterPro" id="IPR012409">
    <property type="entry name" value="Sirohaem_synth"/>
</dbReference>
<evidence type="ECO:0000256" key="6">
    <source>
        <dbReference type="ARBA" id="ARBA00023002"/>
    </source>
</evidence>
<dbReference type="GO" id="GO:0043115">
    <property type="term" value="F:precorrin-2 dehydrogenase activity"/>
    <property type="evidence" value="ECO:0007669"/>
    <property type="project" value="UniProtKB-EC"/>
</dbReference>
<dbReference type="RefSeq" id="WP_121192702.1">
    <property type="nucleotide sequence ID" value="NZ_RBWV01000010.1"/>
</dbReference>
<dbReference type="OrthoDB" id="9815856at2"/>
<dbReference type="GO" id="GO:0051266">
    <property type="term" value="F:sirohydrochlorin ferrochelatase activity"/>
    <property type="evidence" value="ECO:0007669"/>
    <property type="project" value="InterPro"/>
</dbReference>
<keyword evidence="8" id="KW-0456">Lyase</keyword>
<dbReference type="FunFam" id="3.40.1010.10:FF:000001">
    <property type="entry name" value="Siroheme synthase"/>
    <property type="match status" value="1"/>
</dbReference>
<dbReference type="GO" id="GO:0051287">
    <property type="term" value="F:NAD binding"/>
    <property type="evidence" value="ECO:0007669"/>
    <property type="project" value="InterPro"/>
</dbReference>
<dbReference type="SUPFAM" id="SSF53790">
    <property type="entry name" value="Tetrapyrrole methylase"/>
    <property type="match status" value="1"/>
</dbReference>
<evidence type="ECO:0000256" key="7">
    <source>
        <dbReference type="ARBA" id="ARBA00023027"/>
    </source>
</evidence>
<dbReference type="EMBL" id="RBWV01000010">
    <property type="protein sequence ID" value="RKS77695.1"/>
    <property type="molecule type" value="Genomic_DNA"/>
</dbReference>
<evidence type="ECO:0000256" key="1">
    <source>
        <dbReference type="ARBA" id="ARBA00005010"/>
    </source>
</evidence>
<dbReference type="GO" id="GO:0004851">
    <property type="term" value="F:uroporphyrin-III C-methyltransferase activity"/>
    <property type="evidence" value="ECO:0007669"/>
    <property type="project" value="InterPro"/>
</dbReference>
<sequence length="417" mass="42567">MSDSPEPSPDPGYPLLLGLAGRRALVVGGGPVALRRVRGLLDARADVLVVAPDVIGDLRTLAESGAVTWRRGDYEPADLAGAWLVQTATGSPAVDSAVAADAERARVWCVRADDAAASTAWTPAVSRRGDVVVAVSGGRDPRRARALRDAVALALDTGSLPLRRHRPPADGMGSVALVGGGPGDPGLLTTRGRRLLAEADVVVTDRLAPLALLDELDDDVVVVDVGKQPGNHPVPQRDIERLLVEHARAGRRVVRLKGGDPYVFGRGPEELAACRAAGVPVEVVPGVTSAVAVPAAEGIPVTSRGLARSFTVSSGHDLLEPGVAGGLAALLGSGGTLVLLMGVTHLGAVSEALRDAGADAALPVAVVESGYTAQQRLTRATLGTVAEVATQRGVRAPAVVVVGAVAAWSEPPRGRLG</sequence>
<proteinExistence type="predicted"/>
<dbReference type="InterPro" id="IPR000878">
    <property type="entry name" value="4pyrrol_Mease"/>
</dbReference>
<dbReference type="NCBIfam" id="TIGR01469">
    <property type="entry name" value="cobA_cysG_Cterm"/>
    <property type="match status" value="1"/>
</dbReference>
<dbReference type="InParanoid" id="A0A420XS27"/>
<dbReference type="SUPFAM" id="SSF51735">
    <property type="entry name" value="NAD(P)-binding Rossmann-fold domains"/>
    <property type="match status" value="1"/>
</dbReference>
<comment type="pathway">
    <text evidence="1">Porphyrin-containing compound metabolism; siroheme biosynthesis; sirohydrochlorin from precorrin-2: step 1/1.</text>
</comment>
<accession>A0A420XS27</accession>
<dbReference type="InterPro" id="IPR035996">
    <property type="entry name" value="4pyrrol_Methylase_sf"/>
</dbReference>
<dbReference type="Gene3D" id="3.30.950.10">
    <property type="entry name" value="Methyltransferase, Cobalt-precorrin-4 Transmethylase, Domain 2"/>
    <property type="match status" value="1"/>
</dbReference>
<dbReference type="InterPro" id="IPR036291">
    <property type="entry name" value="NAD(P)-bd_dom_sf"/>
</dbReference>
<protein>
    <submittedName>
        <fullName evidence="14">Uroporphyrin-III C-methyltransferase/precorrin-2 dehydrogenase/sirohydrochlorin ferrochelatase</fullName>
    </submittedName>
</protein>
<dbReference type="UniPathway" id="UPA00262">
    <property type="reaction ID" value="UER00222"/>
</dbReference>
<evidence type="ECO:0000256" key="12">
    <source>
        <dbReference type="PIRSR" id="PIRSR036426-1"/>
    </source>
</evidence>
<keyword evidence="7" id="KW-0520">NAD</keyword>
<dbReference type="InterPro" id="IPR050161">
    <property type="entry name" value="Siro_Cobalamin_biosynth"/>
</dbReference>